<evidence type="ECO:0000256" key="9">
    <source>
        <dbReference type="SAM" id="MobiDB-lite"/>
    </source>
</evidence>
<accession>A0AAV1MB55</accession>
<keyword evidence="2" id="KW-0479">Metal-binding</keyword>
<keyword evidence="5" id="KW-0805">Transcription regulation</keyword>
<dbReference type="InterPro" id="IPR003656">
    <property type="entry name" value="Znf_BED"/>
</dbReference>
<name>A0AAV1MB55_9NEOP</name>
<dbReference type="GO" id="GO:0008270">
    <property type="term" value="F:zinc ion binding"/>
    <property type="evidence" value="ECO:0007669"/>
    <property type="project" value="UniProtKB-KW"/>
</dbReference>
<dbReference type="InterPro" id="IPR012337">
    <property type="entry name" value="RNaseH-like_sf"/>
</dbReference>
<feature type="compositionally biased region" description="Low complexity" evidence="9">
    <location>
        <begin position="44"/>
        <end position="65"/>
    </location>
</feature>
<evidence type="ECO:0000256" key="6">
    <source>
        <dbReference type="ARBA" id="ARBA00023163"/>
    </source>
</evidence>
<evidence type="ECO:0000256" key="3">
    <source>
        <dbReference type="ARBA" id="ARBA00022771"/>
    </source>
</evidence>
<dbReference type="Pfam" id="PF02892">
    <property type="entry name" value="zf-BED"/>
    <property type="match status" value="1"/>
</dbReference>
<dbReference type="PROSITE" id="PS50808">
    <property type="entry name" value="ZF_BED"/>
    <property type="match status" value="1"/>
</dbReference>
<evidence type="ECO:0000256" key="5">
    <source>
        <dbReference type="ARBA" id="ARBA00023015"/>
    </source>
</evidence>
<dbReference type="GO" id="GO:0005634">
    <property type="term" value="C:nucleus"/>
    <property type="evidence" value="ECO:0007669"/>
    <property type="project" value="UniProtKB-SubCell"/>
</dbReference>
<evidence type="ECO:0000259" key="10">
    <source>
        <dbReference type="PROSITE" id="PS50808"/>
    </source>
</evidence>
<protein>
    <recommendedName>
        <fullName evidence="10">BED-type domain-containing protein</fullName>
    </recommendedName>
</protein>
<dbReference type="Proteomes" id="UP001314205">
    <property type="component" value="Unassembled WGS sequence"/>
</dbReference>
<dbReference type="AlphaFoldDB" id="A0AAV1MB55"/>
<dbReference type="InterPro" id="IPR052035">
    <property type="entry name" value="ZnF_BED_domain_contain"/>
</dbReference>
<organism evidence="11 12">
    <name type="scientific">Parnassius mnemosyne</name>
    <name type="common">clouded apollo</name>
    <dbReference type="NCBI Taxonomy" id="213953"/>
    <lineage>
        <taxon>Eukaryota</taxon>
        <taxon>Metazoa</taxon>
        <taxon>Ecdysozoa</taxon>
        <taxon>Arthropoda</taxon>
        <taxon>Hexapoda</taxon>
        <taxon>Insecta</taxon>
        <taxon>Pterygota</taxon>
        <taxon>Neoptera</taxon>
        <taxon>Endopterygota</taxon>
        <taxon>Lepidoptera</taxon>
        <taxon>Glossata</taxon>
        <taxon>Ditrysia</taxon>
        <taxon>Papilionoidea</taxon>
        <taxon>Papilionidae</taxon>
        <taxon>Parnassiinae</taxon>
        <taxon>Parnassini</taxon>
        <taxon>Parnassius</taxon>
        <taxon>Driopa</taxon>
    </lineage>
</organism>
<keyword evidence="4" id="KW-0862">Zinc</keyword>
<keyword evidence="12" id="KW-1185">Reference proteome</keyword>
<dbReference type="PANTHER" id="PTHR46481">
    <property type="entry name" value="ZINC FINGER BED DOMAIN-CONTAINING PROTEIN 4"/>
    <property type="match status" value="1"/>
</dbReference>
<feature type="region of interest" description="Disordered" evidence="9">
    <location>
        <begin position="274"/>
        <end position="299"/>
    </location>
</feature>
<keyword evidence="6" id="KW-0804">Transcription</keyword>
<gene>
    <name evidence="11" type="ORF">PARMNEM_LOCUS21877</name>
</gene>
<evidence type="ECO:0000313" key="12">
    <source>
        <dbReference type="Proteomes" id="UP001314205"/>
    </source>
</evidence>
<comment type="caution">
    <text evidence="11">The sequence shown here is derived from an EMBL/GenBank/DDBJ whole genome shotgun (WGS) entry which is preliminary data.</text>
</comment>
<dbReference type="PANTHER" id="PTHR46481:SF10">
    <property type="entry name" value="ZINC FINGER BED DOMAIN-CONTAINING PROTEIN 39"/>
    <property type="match status" value="1"/>
</dbReference>
<comment type="subcellular location">
    <subcellularLocation>
        <location evidence="1">Nucleus</location>
    </subcellularLocation>
</comment>
<dbReference type="EMBL" id="CAVLGL010000148">
    <property type="protein sequence ID" value="CAK1603514.1"/>
    <property type="molecule type" value="Genomic_DNA"/>
</dbReference>
<proteinExistence type="predicted"/>
<feature type="compositionally biased region" description="Basic residues" evidence="9">
    <location>
        <begin position="26"/>
        <end position="37"/>
    </location>
</feature>
<reference evidence="11 12" key="1">
    <citation type="submission" date="2023-11" db="EMBL/GenBank/DDBJ databases">
        <authorList>
            <person name="Hedman E."/>
            <person name="Englund M."/>
            <person name="Stromberg M."/>
            <person name="Nyberg Akerstrom W."/>
            <person name="Nylinder S."/>
            <person name="Jareborg N."/>
            <person name="Kallberg Y."/>
            <person name="Kronander E."/>
        </authorList>
    </citation>
    <scope>NUCLEOTIDE SEQUENCE [LARGE SCALE GENOMIC DNA]</scope>
</reference>
<evidence type="ECO:0000256" key="2">
    <source>
        <dbReference type="ARBA" id="ARBA00022723"/>
    </source>
</evidence>
<sequence>MKAEDSQTAKCKLCKSIIKTAGRSTKGLHVHLKSKHKIDKESASDGSGSAAASATASTSSSSTSTHCEAQPSTSAKKHKITDQFPSANSAVETRVSRMVSKDGFPFRVFCTSSDLRDLFKAGGYKLPKSPNSIKSMVMHFGTTVKITIIRDLLKLKESNHRFTLTFDEWTSTRNRRYLNVNVHALANEKSISWNLGLVQIYGSLPAETCITVLKEKLSEYELSLDKDVICITTDGAKVMVKVGKLIKPHQQLCYAHGIQLAVLDVIYKQNTSSRSGHEASNEEMSVRNETVSERADENCDNDLENDENDIFDLSFPTPTSEINLTVEYAEVVKKVRKVVKLFKNSPTKNDLLQTYMTKDMGKNIALLLDCQTRWSSLCEMITIFNKIRSCVSKTLIDLGLGANHDYVFTEQEYDVLMDLERILQPVKLAVEVLCRRESNLITAETTLRFIISKLININKPLARKLVDSLRKRISERRTDLTAVLLYLHDPHKYEEDKSQFIYDETFNLPPKSVIRKAIKNIVERLEYTGSNAVTTTPVDDPYDDIPLSNLETQTEAAAPMSLENELELTLTSIKSPGSTAQPPRSGSMSNLEVLIKKEMNYFESGGLKGTYLQFAYNALMTIVPTSVEAERAFSAAGYLVCNIRSCLADDTINTLTFLRSYFQNNV</sequence>
<evidence type="ECO:0000256" key="8">
    <source>
        <dbReference type="PROSITE-ProRule" id="PRU00027"/>
    </source>
</evidence>
<dbReference type="SUPFAM" id="SSF53098">
    <property type="entry name" value="Ribonuclease H-like"/>
    <property type="match status" value="1"/>
</dbReference>
<feature type="region of interest" description="Disordered" evidence="9">
    <location>
        <begin position="25"/>
        <end position="87"/>
    </location>
</feature>
<evidence type="ECO:0000256" key="4">
    <source>
        <dbReference type="ARBA" id="ARBA00022833"/>
    </source>
</evidence>
<evidence type="ECO:0000256" key="7">
    <source>
        <dbReference type="ARBA" id="ARBA00023242"/>
    </source>
</evidence>
<evidence type="ECO:0000313" key="11">
    <source>
        <dbReference type="EMBL" id="CAK1603514.1"/>
    </source>
</evidence>
<evidence type="ECO:0000256" key="1">
    <source>
        <dbReference type="ARBA" id="ARBA00004123"/>
    </source>
</evidence>
<dbReference type="GO" id="GO:0003677">
    <property type="term" value="F:DNA binding"/>
    <property type="evidence" value="ECO:0007669"/>
    <property type="project" value="InterPro"/>
</dbReference>
<feature type="compositionally biased region" description="Basic and acidic residues" evidence="9">
    <location>
        <begin position="275"/>
        <end position="297"/>
    </location>
</feature>
<keyword evidence="7" id="KW-0539">Nucleus</keyword>
<feature type="domain" description="BED-type" evidence="10">
    <location>
        <begin position="1"/>
        <end position="43"/>
    </location>
</feature>
<keyword evidence="3 8" id="KW-0863">Zinc-finger</keyword>